<evidence type="ECO:0000313" key="2">
    <source>
        <dbReference type="EMBL" id="KAJ3573677.1"/>
    </source>
</evidence>
<evidence type="ECO:0000256" key="1">
    <source>
        <dbReference type="SAM" id="MobiDB-lite"/>
    </source>
</evidence>
<protein>
    <submittedName>
        <fullName evidence="2">Uncharacterized protein</fullName>
    </submittedName>
</protein>
<evidence type="ECO:0000313" key="3">
    <source>
        <dbReference type="Proteomes" id="UP001213000"/>
    </source>
</evidence>
<feature type="compositionally biased region" description="Polar residues" evidence="1">
    <location>
        <begin position="21"/>
        <end position="43"/>
    </location>
</feature>
<accession>A0AAD5VYK2</accession>
<name>A0AAD5VYK2_9AGAR</name>
<dbReference type="EMBL" id="JANIEX010000095">
    <property type="protein sequence ID" value="KAJ3573677.1"/>
    <property type="molecule type" value="Genomic_DNA"/>
</dbReference>
<keyword evidence="3" id="KW-1185">Reference proteome</keyword>
<gene>
    <name evidence="2" type="ORF">NP233_g2296</name>
</gene>
<dbReference type="AlphaFoldDB" id="A0AAD5VYK2"/>
<feature type="region of interest" description="Disordered" evidence="1">
    <location>
        <begin position="1"/>
        <end position="119"/>
    </location>
</feature>
<feature type="compositionally biased region" description="Basic residues" evidence="1">
    <location>
        <begin position="106"/>
        <end position="119"/>
    </location>
</feature>
<organism evidence="2 3">
    <name type="scientific">Leucocoprinus birnbaumii</name>
    <dbReference type="NCBI Taxonomy" id="56174"/>
    <lineage>
        <taxon>Eukaryota</taxon>
        <taxon>Fungi</taxon>
        <taxon>Dikarya</taxon>
        <taxon>Basidiomycota</taxon>
        <taxon>Agaricomycotina</taxon>
        <taxon>Agaricomycetes</taxon>
        <taxon>Agaricomycetidae</taxon>
        <taxon>Agaricales</taxon>
        <taxon>Agaricineae</taxon>
        <taxon>Agaricaceae</taxon>
        <taxon>Leucocoprinus</taxon>
    </lineage>
</organism>
<dbReference type="Proteomes" id="UP001213000">
    <property type="component" value="Unassembled WGS sequence"/>
</dbReference>
<proteinExistence type="predicted"/>
<sequence length="119" mass="12755">MRDAPNVPVGAEYEQPPSPNSPLDQPVTSANPTRPTHRPQNSFLGRFGGKAPPQSPDKSEPFLLIDPQPSNNKELPPPPPLGPTSSTESAPPGTNPEFGGINRKTSIMKKMGRVVRGNR</sequence>
<comment type="caution">
    <text evidence="2">The sequence shown here is derived from an EMBL/GenBank/DDBJ whole genome shotgun (WGS) entry which is preliminary data.</text>
</comment>
<reference evidence="2" key="1">
    <citation type="submission" date="2022-07" db="EMBL/GenBank/DDBJ databases">
        <title>Genome Sequence of Leucocoprinus birnbaumii.</title>
        <authorList>
            <person name="Buettner E."/>
        </authorList>
    </citation>
    <scope>NUCLEOTIDE SEQUENCE</scope>
    <source>
        <strain evidence="2">VT141</strain>
    </source>
</reference>